<name>A0A8X6WQ02_9ARAC</name>
<gene>
    <name evidence="1" type="ORF">TNIN_499041</name>
</gene>
<evidence type="ECO:0000313" key="1">
    <source>
        <dbReference type="EMBL" id="GFY39174.1"/>
    </source>
</evidence>
<dbReference type="EMBL" id="BMAV01001244">
    <property type="protein sequence ID" value="GFY39174.1"/>
    <property type="molecule type" value="Genomic_DNA"/>
</dbReference>
<proteinExistence type="predicted"/>
<evidence type="ECO:0000313" key="2">
    <source>
        <dbReference type="Proteomes" id="UP000886998"/>
    </source>
</evidence>
<protein>
    <submittedName>
        <fullName evidence="1">Uncharacterized protein</fullName>
    </submittedName>
</protein>
<sequence length="166" mass="18479">MVQDYNPSSSRLPSSDHVFSRLPFSRFPGFVSSRLVSPCRCQVLPVCSGPAARSRVSRSTCCQVQAVDPYTTDGHVVFVLLFELLNCISTLYRVDRDHLLSSASCLFEKQQSSLFLTFHETFPSLSTPSPNGKLLVHPREDVLSERQKALSLVFCFSSAPLPHLTN</sequence>
<organism evidence="1 2">
    <name type="scientific">Trichonephila inaurata madagascariensis</name>
    <dbReference type="NCBI Taxonomy" id="2747483"/>
    <lineage>
        <taxon>Eukaryota</taxon>
        <taxon>Metazoa</taxon>
        <taxon>Ecdysozoa</taxon>
        <taxon>Arthropoda</taxon>
        <taxon>Chelicerata</taxon>
        <taxon>Arachnida</taxon>
        <taxon>Araneae</taxon>
        <taxon>Araneomorphae</taxon>
        <taxon>Entelegynae</taxon>
        <taxon>Araneoidea</taxon>
        <taxon>Nephilidae</taxon>
        <taxon>Trichonephila</taxon>
        <taxon>Trichonephila inaurata</taxon>
    </lineage>
</organism>
<comment type="caution">
    <text evidence="1">The sequence shown here is derived from an EMBL/GenBank/DDBJ whole genome shotgun (WGS) entry which is preliminary data.</text>
</comment>
<accession>A0A8X6WQ02</accession>
<dbReference type="Proteomes" id="UP000886998">
    <property type="component" value="Unassembled WGS sequence"/>
</dbReference>
<dbReference type="AlphaFoldDB" id="A0A8X6WQ02"/>
<keyword evidence="2" id="KW-1185">Reference proteome</keyword>
<reference evidence="1" key="1">
    <citation type="submission" date="2020-08" db="EMBL/GenBank/DDBJ databases">
        <title>Multicomponent nature underlies the extraordinary mechanical properties of spider dragline silk.</title>
        <authorList>
            <person name="Kono N."/>
            <person name="Nakamura H."/>
            <person name="Mori M."/>
            <person name="Yoshida Y."/>
            <person name="Ohtoshi R."/>
            <person name="Malay A.D."/>
            <person name="Moran D.A.P."/>
            <person name="Tomita M."/>
            <person name="Numata K."/>
            <person name="Arakawa K."/>
        </authorList>
    </citation>
    <scope>NUCLEOTIDE SEQUENCE</scope>
</reference>